<comment type="caution">
    <text evidence="9">The sequence shown here is derived from an EMBL/GenBank/DDBJ whole genome shotgun (WGS) entry which is preliminary data.</text>
</comment>
<dbReference type="InterPro" id="IPR002898">
    <property type="entry name" value="MotA_ExbB_proton_chnl"/>
</dbReference>
<evidence type="ECO:0000256" key="7">
    <source>
        <dbReference type="SAM" id="Phobius"/>
    </source>
</evidence>
<evidence type="ECO:0000256" key="3">
    <source>
        <dbReference type="ARBA" id="ARBA00022692"/>
    </source>
</evidence>
<dbReference type="AlphaFoldDB" id="A0A4R2KQM9"/>
<feature type="transmembrane region" description="Helical" evidence="7">
    <location>
        <begin position="29"/>
        <end position="49"/>
    </location>
</feature>
<keyword evidence="3 7" id="KW-0812">Transmembrane</keyword>
<evidence type="ECO:0000313" key="10">
    <source>
        <dbReference type="Proteomes" id="UP000294980"/>
    </source>
</evidence>
<dbReference type="GO" id="GO:0006935">
    <property type="term" value="P:chemotaxis"/>
    <property type="evidence" value="ECO:0007669"/>
    <property type="project" value="InterPro"/>
</dbReference>
<sequence>MDKLSIIGVILALVSVLLGSTLKGAGIAALVSGAAFVIVICGTLAATLLQTSVPVMKRSMKIVGWIFRPPGVDADSMIEKIVGWSQLARKEGLLGLESVVENETDPFVQKLLQLLVDGSEPEVIQSIMDVEIGTREEIDTAAAKVFEAMGIYAPTMGIVGAVLGLMAVMQNLADPSKLGTGIAAAFVATIYGIGSANLFFLPMAGKLKGIIHGQTTAREMVVEGVVSIAQGENPRNIETKLKGYLA</sequence>
<dbReference type="PANTHER" id="PTHR30433:SF3">
    <property type="entry name" value="MOTILITY PROTEIN A"/>
    <property type="match status" value="1"/>
</dbReference>
<accession>A0A4R2KQM9</accession>
<reference evidence="9 10" key="1">
    <citation type="submission" date="2019-03" db="EMBL/GenBank/DDBJ databases">
        <title>Genomic Encyclopedia of Type Strains, Phase IV (KMG-IV): sequencing the most valuable type-strain genomes for metagenomic binning, comparative biology and taxonomic classification.</title>
        <authorList>
            <person name="Goeker M."/>
        </authorList>
    </citation>
    <scope>NUCLEOTIDE SEQUENCE [LARGE SCALE GENOMIC DNA]</scope>
    <source>
        <strain evidence="9 10">DSM 23344</strain>
    </source>
</reference>
<evidence type="ECO:0000313" key="9">
    <source>
        <dbReference type="EMBL" id="TCO76581.1"/>
    </source>
</evidence>
<dbReference type="GO" id="GO:0015031">
    <property type="term" value="P:protein transport"/>
    <property type="evidence" value="ECO:0007669"/>
    <property type="project" value="UniProtKB-KW"/>
</dbReference>
<organism evidence="9 10">
    <name type="scientific">Chromatocurvus halotolerans</name>
    <dbReference type="NCBI Taxonomy" id="1132028"/>
    <lineage>
        <taxon>Bacteria</taxon>
        <taxon>Pseudomonadati</taxon>
        <taxon>Pseudomonadota</taxon>
        <taxon>Gammaproteobacteria</taxon>
        <taxon>Cellvibrionales</taxon>
        <taxon>Halieaceae</taxon>
        <taxon>Chromatocurvus</taxon>
    </lineage>
</organism>
<evidence type="ECO:0000256" key="6">
    <source>
        <dbReference type="RuleBase" id="RU004057"/>
    </source>
</evidence>
<evidence type="ECO:0000256" key="2">
    <source>
        <dbReference type="ARBA" id="ARBA00022475"/>
    </source>
</evidence>
<feature type="transmembrane region" description="Helical" evidence="7">
    <location>
        <begin position="151"/>
        <end position="169"/>
    </location>
</feature>
<evidence type="ECO:0000256" key="1">
    <source>
        <dbReference type="ARBA" id="ARBA00004651"/>
    </source>
</evidence>
<keyword evidence="10" id="KW-1185">Reference proteome</keyword>
<dbReference type="GO" id="GO:0071978">
    <property type="term" value="P:bacterial-type flagellum-dependent swarming motility"/>
    <property type="evidence" value="ECO:0007669"/>
    <property type="project" value="InterPro"/>
</dbReference>
<feature type="domain" description="MotA/TolQ/ExbB proton channel" evidence="8">
    <location>
        <begin position="101"/>
        <end position="220"/>
    </location>
</feature>
<keyword evidence="2" id="KW-1003">Cell membrane</keyword>
<evidence type="ECO:0000256" key="4">
    <source>
        <dbReference type="ARBA" id="ARBA00022989"/>
    </source>
</evidence>
<dbReference type="RefSeq" id="WP_117315223.1">
    <property type="nucleotide sequence ID" value="NZ_QQSW01000002.1"/>
</dbReference>
<dbReference type="GO" id="GO:0005886">
    <property type="term" value="C:plasma membrane"/>
    <property type="evidence" value="ECO:0007669"/>
    <property type="project" value="UniProtKB-SubCell"/>
</dbReference>
<dbReference type="OrthoDB" id="9806929at2"/>
<keyword evidence="6" id="KW-0813">Transport</keyword>
<dbReference type="EMBL" id="SLWX01000004">
    <property type="protein sequence ID" value="TCO76581.1"/>
    <property type="molecule type" value="Genomic_DNA"/>
</dbReference>
<gene>
    <name evidence="9" type="ORF">EV688_10435</name>
</gene>
<dbReference type="PANTHER" id="PTHR30433">
    <property type="entry name" value="CHEMOTAXIS PROTEIN MOTA"/>
    <property type="match status" value="1"/>
</dbReference>
<dbReference type="InterPro" id="IPR047055">
    <property type="entry name" value="MotA-like"/>
</dbReference>
<name>A0A4R2KQM9_9GAMM</name>
<dbReference type="NCBIfam" id="NF006583">
    <property type="entry name" value="PRK09109.1"/>
    <property type="match status" value="1"/>
</dbReference>
<evidence type="ECO:0000256" key="5">
    <source>
        <dbReference type="ARBA" id="ARBA00023136"/>
    </source>
</evidence>
<evidence type="ECO:0000259" key="8">
    <source>
        <dbReference type="Pfam" id="PF01618"/>
    </source>
</evidence>
<keyword evidence="4 7" id="KW-1133">Transmembrane helix</keyword>
<protein>
    <submittedName>
        <fullName evidence="9">Chemotaxis protein MotA</fullName>
    </submittedName>
</protein>
<proteinExistence type="inferred from homology"/>
<comment type="similarity">
    <text evidence="6">Belongs to the exbB/tolQ family.</text>
</comment>
<dbReference type="Proteomes" id="UP000294980">
    <property type="component" value="Unassembled WGS sequence"/>
</dbReference>
<keyword evidence="5 7" id="KW-0472">Membrane</keyword>
<comment type="subcellular location">
    <subcellularLocation>
        <location evidence="1">Cell membrane</location>
        <topology evidence="1">Multi-pass membrane protein</topology>
    </subcellularLocation>
    <subcellularLocation>
        <location evidence="6">Membrane</location>
        <topology evidence="6">Multi-pass membrane protein</topology>
    </subcellularLocation>
</comment>
<keyword evidence="6" id="KW-0653">Protein transport</keyword>
<feature type="transmembrane region" description="Helical" evidence="7">
    <location>
        <begin position="181"/>
        <end position="201"/>
    </location>
</feature>
<dbReference type="Pfam" id="PF01618">
    <property type="entry name" value="MotA_ExbB"/>
    <property type="match status" value="1"/>
</dbReference>